<feature type="coiled-coil region" evidence="1">
    <location>
        <begin position="172"/>
        <end position="335"/>
    </location>
</feature>
<dbReference type="OrthoDB" id="5068061at2759"/>
<dbReference type="Gene3D" id="1.10.287.1490">
    <property type="match status" value="1"/>
</dbReference>
<evidence type="ECO:0000256" key="2">
    <source>
        <dbReference type="SAM" id="MobiDB-lite"/>
    </source>
</evidence>
<dbReference type="AlphaFoldDB" id="A0A507AZF3"/>
<accession>A0A507AZF3</accession>
<feature type="region of interest" description="Disordered" evidence="2">
    <location>
        <begin position="152"/>
        <end position="172"/>
    </location>
</feature>
<evidence type="ECO:0000256" key="1">
    <source>
        <dbReference type="SAM" id="Coils"/>
    </source>
</evidence>
<dbReference type="STRING" id="1093900.A0A507AZF3"/>
<proteinExistence type="predicted"/>
<keyword evidence="1" id="KW-0175">Coiled coil</keyword>
<dbReference type="Proteomes" id="UP000319257">
    <property type="component" value="Unassembled WGS sequence"/>
</dbReference>
<organism evidence="3 4">
    <name type="scientific">Thyridium curvatum</name>
    <dbReference type="NCBI Taxonomy" id="1093900"/>
    <lineage>
        <taxon>Eukaryota</taxon>
        <taxon>Fungi</taxon>
        <taxon>Dikarya</taxon>
        <taxon>Ascomycota</taxon>
        <taxon>Pezizomycotina</taxon>
        <taxon>Sordariomycetes</taxon>
        <taxon>Sordariomycetidae</taxon>
        <taxon>Thyridiales</taxon>
        <taxon>Thyridiaceae</taxon>
        <taxon>Thyridium</taxon>
    </lineage>
</organism>
<comment type="caution">
    <text evidence="3">The sequence shown here is derived from an EMBL/GenBank/DDBJ whole genome shotgun (WGS) entry which is preliminary data.</text>
</comment>
<feature type="compositionally biased region" description="Basic and acidic residues" evidence="2">
    <location>
        <begin position="398"/>
        <end position="410"/>
    </location>
</feature>
<feature type="region of interest" description="Disordered" evidence="2">
    <location>
        <begin position="385"/>
        <end position="410"/>
    </location>
</feature>
<keyword evidence="4" id="KW-1185">Reference proteome</keyword>
<dbReference type="EMBL" id="SKBQ01000019">
    <property type="protein sequence ID" value="TPX16215.1"/>
    <property type="molecule type" value="Genomic_DNA"/>
</dbReference>
<reference evidence="3 4" key="1">
    <citation type="submission" date="2019-06" db="EMBL/GenBank/DDBJ databases">
        <title>Draft genome sequence of the filamentous fungus Phialemoniopsis curvata isolated from diesel fuel.</title>
        <authorList>
            <person name="Varaljay V.A."/>
            <person name="Lyon W.J."/>
            <person name="Crouch A.L."/>
            <person name="Drake C.E."/>
            <person name="Hollomon J.M."/>
            <person name="Nadeau L.J."/>
            <person name="Nunn H.S."/>
            <person name="Stevenson B.S."/>
            <person name="Bojanowski C.L."/>
            <person name="Crookes-Goodson W.J."/>
        </authorList>
    </citation>
    <scope>NUCLEOTIDE SEQUENCE [LARGE SCALE GENOMIC DNA]</scope>
    <source>
        <strain evidence="3 4">D216</strain>
    </source>
</reference>
<evidence type="ECO:0000313" key="3">
    <source>
        <dbReference type="EMBL" id="TPX16215.1"/>
    </source>
</evidence>
<evidence type="ECO:0000313" key="4">
    <source>
        <dbReference type="Proteomes" id="UP000319257"/>
    </source>
</evidence>
<feature type="compositionally biased region" description="Low complexity" evidence="2">
    <location>
        <begin position="453"/>
        <end position="464"/>
    </location>
</feature>
<name>A0A507AZF3_9PEZI</name>
<feature type="region of interest" description="Disordered" evidence="2">
    <location>
        <begin position="453"/>
        <end position="484"/>
    </location>
</feature>
<dbReference type="InParanoid" id="A0A507AZF3"/>
<sequence>MALTQPYWDPGHALDIANYQHAYEVQCVGWAHTRGARCGWRIRDPDASKICAVMSRMAGRPPGQTTSSDLQTLAKLCLCKDWHYDQWGGIARSWEARVRSESASYEARVAKARAAAAAAAQAAAPAVAAVVPFGAAQPANSASSVFVFGANNPVSPPTPPPSGTTSSNNSPLKDLSRELAQAKEKLARSEAAHAELQKTSQQAQIDVFKANVRAKELEAKAEAAGELEDRLKQAALAEARLRAAHAAEVARFEGLVKEAHANAEDLTKYMRETQEELAQLRLGLADEVEKGKALARVNEDLEGRLRASEGLHAEVDRLRAEAEVLRARNGNLEAEAGRLRGDADLLGQRNEKLAVDVEQLAVQKSSLASQVGQLQARLGTAEGRNKQLSEQLAASAEAHQRSADEARAAREANAGLQGRVANLRLRIGQLEASASASWLQRFRAWVGGVKKTGSKAASAKGKAVQHASVAAGKRPEMTVTPVSA</sequence>
<dbReference type="GeneID" id="41971657"/>
<dbReference type="RefSeq" id="XP_030997926.1">
    <property type="nucleotide sequence ID" value="XM_031138596.1"/>
</dbReference>
<protein>
    <submittedName>
        <fullName evidence="3">Uncharacterized protein</fullName>
    </submittedName>
</protein>
<gene>
    <name evidence="3" type="ORF">E0L32_004210</name>
</gene>